<dbReference type="Pfam" id="PF13456">
    <property type="entry name" value="RVT_3"/>
    <property type="match status" value="1"/>
</dbReference>
<dbReference type="EMBL" id="PDCK01000044">
    <property type="protein sequence ID" value="PRQ24902.1"/>
    <property type="molecule type" value="Genomic_DNA"/>
</dbReference>
<dbReference type="CDD" id="cd06222">
    <property type="entry name" value="RNase_H_like"/>
    <property type="match status" value="1"/>
</dbReference>
<sequence>MGDIVGGICLKVNSVASPDFVEAMACRAACSLPVQYHLSPIMVESDCQSLVSAIEAEGEETSSLGRIIEDINFSLGMLVGSSLRHVYREANMAAHNLAKLALYSSFNLSWSRLVQPVIRSFVASHCTL</sequence>
<gene>
    <name evidence="2" type="ORF">RchiOBHm_Chr6g0277591</name>
</gene>
<dbReference type="InterPro" id="IPR036397">
    <property type="entry name" value="RNaseH_sf"/>
</dbReference>
<proteinExistence type="predicted"/>
<keyword evidence="3" id="KW-1185">Reference proteome</keyword>
<dbReference type="InterPro" id="IPR052929">
    <property type="entry name" value="RNase_H-like_EbsB-rel"/>
</dbReference>
<dbReference type="GO" id="GO:0004523">
    <property type="term" value="F:RNA-DNA hybrid ribonuclease activity"/>
    <property type="evidence" value="ECO:0007669"/>
    <property type="project" value="InterPro"/>
</dbReference>
<dbReference type="Proteomes" id="UP000238479">
    <property type="component" value="Chromosome 6"/>
</dbReference>
<dbReference type="Gene3D" id="3.30.420.10">
    <property type="entry name" value="Ribonuclease H-like superfamily/Ribonuclease H"/>
    <property type="match status" value="1"/>
</dbReference>
<comment type="caution">
    <text evidence="2">The sequence shown here is derived from an EMBL/GenBank/DDBJ whole genome shotgun (WGS) entry which is preliminary data.</text>
</comment>
<dbReference type="GO" id="GO:0003676">
    <property type="term" value="F:nucleic acid binding"/>
    <property type="evidence" value="ECO:0007669"/>
    <property type="project" value="InterPro"/>
</dbReference>
<dbReference type="PANTHER" id="PTHR47074:SF11">
    <property type="entry name" value="REVERSE TRANSCRIPTASE-LIKE PROTEIN"/>
    <property type="match status" value="1"/>
</dbReference>
<evidence type="ECO:0000313" key="3">
    <source>
        <dbReference type="Proteomes" id="UP000238479"/>
    </source>
</evidence>
<dbReference type="AlphaFoldDB" id="A0A2P6PSK4"/>
<accession>A0A2P6PSK4</accession>
<name>A0A2P6PSK4_ROSCH</name>
<dbReference type="InterPro" id="IPR002156">
    <property type="entry name" value="RNaseH_domain"/>
</dbReference>
<dbReference type="InterPro" id="IPR044730">
    <property type="entry name" value="RNase_H-like_dom_plant"/>
</dbReference>
<feature type="domain" description="RNase H type-1" evidence="1">
    <location>
        <begin position="2"/>
        <end position="101"/>
    </location>
</feature>
<dbReference type="PANTHER" id="PTHR47074">
    <property type="entry name" value="BNAC02G40300D PROTEIN"/>
    <property type="match status" value="1"/>
</dbReference>
<dbReference type="STRING" id="74649.A0A2P6PSK4"/>
<reference evidence="2 3" key="1">
    <citation type="journal article" date="2018" name="Nat. Genet.">
        <title>The Rosa genome provides new insights in the design of modern roses.</title>
        <authorList>
            <person name="Bendahmane M."/>
        </authorList>
    </citation>
    <scope>NUCLEOTIDE SEQUENCE [LARGE SCALE GENOMIC DNA]</scope>
    <source>
        <strain evidence="3">cv. Old Blush</strain>
    </source>
</reference>
<evidence type="ECO:0000313" key="2">
    <source>
        <dbReference type="EMBL" id="PRQ24902.1"/>
    </source>
</evidence>
<evidence type="ECO:0000259" key="1">
    <source>
        <dbReference type="Pfam" id="PF13456"/>
    </source>
</evidence>
<organism evidence="2 3">
    <name type="scientific">Rosa chinensis</name>
    <name type="common">China rose</name>
    <dbReference type="NCBI Taxonomy" id="74649"/>
    <lineage>
        <taxon>Eukaryota</taxon>
        <taxon>Viridiplantae</taxon>
        <taxon>Streptophyta</taxon>
        <taxon>Embryophyta</taxon>
        <taxon>Tracheophyta</taxon>
        <taxon>Spermatophyta</taxon>
        <taxon>Magnoliopsida</taxon>
        <taxon>eudicotyledons</taxon>
        <taxon>Gunneridae</taxon>
        <taxon>Pentapetalae</taxon>
        <taxon>rosids</taxon>
        <taxon>fabids</taxon>
        <taxon>Rosales</taxon>
        <taxon>Rosaceae</taxon>
        <taxon>Rosoideae</taxon>
        <taxon>Rosoideae incertae sedis</taxon>
        <taxon>Rosa</taxon>
    </lineage>
</organism>
<protein>
    <recommendedName>
        <fullName evidence="1">RNase H type-1 domain-containing protein</fullName>
    </recommendedName>
</protein>
<dbReference type="Gramene" id="PRQ24902">
    <property type="protein sequence ID" value="PRQ24902"/>
    <property type="gene ID" value="RchiOBHm_Chr6g0277591"/>
</dbReference>